<proteinExistence type="predicted"/>
<comment type="caution">
    <text evidence="5">The sequence shown here is derived from an EMBL/GenBank/DDBJ whole genome shotgun (WGS) entry which is preliminary data.</text>
</comment>
<dbReference type="InterPro" id="IPR029479">
    <property type="entry name" value="Nitroreductase"/>
</dbReference>
<name>A0A9D9H0B4_9BACT</name>
<evidence type="ECO:0000256" key="2">
    <source>
        <dbReference type="ARBA" id="ARBA00022643"/>
    </source>
</evidence>
<reference evidence="5" key="2">
    <citation type="journal article" date="2021" name="PeerJ">
        <title>Extensive microbial diversity within the chicken gut microbiome revealed by metagenomics and culture.</title>
        <authorList>
            <person name="Gilroy R."/>
            <person name="Ravi A."/>
            <person name="Getino M."/>
            <person name="Pursley I."/>
            <person name="Horton D.L."/>
            <person name="Alikhan N.F."/>
            <person name="Baker D."/>
            <person name="Gharbi K."/>
            <person name="Hall N."/>
            <person name="Watson M."/>
            <person name="Adriaenssens E.M."/>
            <person name="Foster-Nyarko E."/>
            <person name="Jarju S."/>
            <person name="Secka A."/>
            <person name="Antonio M."/>
            <person name="Oren A."/>
            <person name="Chaudhuri R.R."/>
            <person name="La Ragione R."/>
            <person name="Hildebrand F."/>
            <person name="Pallen M.J."/>
        </authorList>
    </citation>
    <scope>NUCLEOTIDE SEQUENCE</scope>
    <source>
        <strain evidence="5">10192</strain>
    </source>
</reference>
<keyword evidence="2" id="KW-0288">FMN</keyword>
<keyword evidence="3" id="KW-0560">Oxidoreductase</keyword>
<dbReference type="Gene3D" id="3.40.109.10">
    <property type="entry name" value="NADH Oxidase"/>
    <property type="match status" value="1"/>
</dbReference>
<dbReference type="EMBL" id="JADIND010000059">
    <property type="protein sequence ID" value="MBO8430283.1"/>
    <property type="molecule type" value="Genomic_DNA"/>
</dbReference>
<dbReference type="GO" id="GO:0016491">
    <property type="term" value="F:oxidoreductase activity"/>
    <property type="evidence" value="ECO:0007669"/>
    <property type="project" value="UniProtKB-KW"/>
</dbReference>
<evidence type="ECO:0000256" key="1">
    <source>
        <dbReference type="ARBA" id="ARBA00022630"/>
    </source>
</evidence>
<evidence type="ECO:0000313" key="6">
    <source>
        <dbReference type="Proteomes" id="UP000823632"/>
    </source>
</evidence>
<evidence type="ECO:0000256" key="3">
    <source>
        <dbReference type="ARBA" id="ARBA00023002"/>
    </source>
</evidence>
<reference evidence="5" key="1">
    <citation type="submission" date="2020-10" db="EMBL/GenBank/DDBJ databases">
        <authorList>
            <person name="Gilroy R."/>
        </authorList>
    </citation>
    <scope>NUCLEOTIDE SEQUENCE</scope>
    <source>
        <strain evidence="5">10192</strain>
    </source>
</reference>
<dbReference type="AlphaFoldDB" id="A0A9D9H0B4"/>
<protein>
    <submittedName>
        <fullName evidence="5">Nitroreductase family protein</fullName>
    </submittedName>
</protein>
<dbReference type="Proteomes" id="UP000823632">
    <property type="component" value="Unassembled WGS sequence"/>
</dbReference>
<dbReference type="Pfam" id="PF00881">
    <property type="entry name" value="Nitroreductase"/>
    <property type="match status" value="1"/>
</dbReference>
<organism evidence="5 6">
    <name type="scientific">Candidatus Scatousia excrementipullorum</name>
    <dbReference type="NCBI Taxonomy" id="2840936"/>
    <lineage>
        <taxon>Bacteria</taxon>
        <taxon>Candidatus Scatousia</taxon>
    </lineage>
</organism>
<dbReference type="SUPFAM" id="SSF55469">
    <property type="entry name" value="FMN-dependent nitroreductase-like"/>
    <property type="match status" value="1"/>
</dbReference>
<dbReference type="InterPro" id="IPR050627">
    <property type="entry name" value="Nitroreductase/BluB"/>
</dbReference>
<feature type="domain" description="Nitroreductase" evidence="4">
    <location>
        <begin position="7"/>
        <end position="184"/>
    </location>
</feature>
<evidence type="ECO:0000313" key="5">
    <source>
        <dbReference type="EMBL" id="MBO8430283.1"/>
    </source>
</evidence>
<evidence type="ECO:0000259" key="4">
    <source>
        <dbReference type="Pfam" id="PF00881"/>
    </source>
</evidence>
<sequence length="209" mass="24398">MDIYEAIEKRRTIREFQNKPIPEDIIKKILSAGLKAPTNNHLREWEFVIVNDKQQRANILDVKDLTDYNECEKFMNNYGMTDSDQRGMYHIAMPKQFSMLYNSGCLILPFFRVKEPLLKPSCLSSLNDFASIWCCIENILLAAAAEGIFGVTRIPLPHDKEWEHLKKTINYPDDYVMPCYIALAYPSEDAKIPVQKKINIEDRIHINKW</sequence>
<accession>A0A9D9H0B4</accession>
<keyword evidence="1" id="KW-0285">Flavoprotein</keyword>
<dbReference type="InterPro" id="IPR000415">
    <property type="entry name" value="Nitroreductase-like"/>
</dbReference>
<dbReference type="PANTHER" id="PTHR23026">
    <property type="entry name" value="NADPH NITROREDUCTASE"/>
    <property type="match status" value="1"/>
</dbReference>
<dbReference type="PANTHER" id="PTHR23026:SF90">
    <property type="entry name" value="IODOTYROSINE DEIODINASE 1"/>
    <property type="match status" value="1"/>
</dbReference>
<gene>
    <name evidence="5" type="ORF">IAC76_02740</name>
</gene>